<organism evidence="12 13">
    <name type="scientific">Thiorhodovibrio winogradskyi</name>
    <dbReference type="NCBI Taxonomy" id="77007"/>
    <lineage>
        <taxon>Bacteria</taxon>
        <taxon>Pseudomonadati</taxon>
        <taxon>Pseudomonadota</taxon>
        <taxon>Gammaproteobacteria</taxon>
        <taxon>Chromatiales</taxon>
        <taxon>Chromatiaceae</taxon>
        <taxon>Thiorhodovibrio</taxon>
    </lineage>
</organism>
<evidence type="ECO:0000256" key="5">
    <source>
        <dbReference type="ARBA" id="ARBA00022989"/>
    </source>
</evidence>
<dbReference type="PRINTS" id="PR01437">
    <property type="entry name" value="NUOXDRDTASE4"/>
</dbReference>
<dbReference type="InterPro" id="IPR036365">
    <property type="entry name" value="PGBD-like_sf"/>
</dbReference>
<evidence type="ECO:0000256" key="4">
    <source>
        <dbReference type="ARBA" id="ARBA00022692"/>
    </source>
</evidence>
<feature type="domain" description="Peptidoglycan binding-like" evidence="11">
    <location>
        <begin position="802"/>
        <end position="854"/>
    </location>
</feature>
<dbReference type="Proteomes" id="UP001432180">
    <property type="component" value="Chromosome"/>
</dbReference>
<feature type="domain" description="NADH:quinone oxidoreductase/Mrp antiporter transmembrane" evidence="10">
    <location>
        <begin position="162"/>
        <end position="414"/>
    </location>
</feature>
<evidence type="ECO:0000313" key="12">
    <source>
        <dbReference type="EMBL" id="WPL16361.1"/>
    </source>
</evidence>
<keyword evidence="6 9" id="KW-0472">Membrane</keyword>
<sequence>MAISDLDLASGDPGSGDHETAAFSCELAPRHDATRAVAMLNGFLLLVAWLWPLLLAGPALARPLWWLPPLGALPALLIAFALPPGTRFELPWLLLGTQLGVDAAGRIFLIFSAILWLVAGVFAASQRWRALATADENRGGARFSAFFLLAMGGNFWLILGLDLVSFYVGFAIMGLASYILVIHDGTRSALRAGKVYLMLALVGEVLLFAALAMIAAETGTAAPEPRQLAVLSDLTIALVLLGLSVKAGIFPLHLWLPLAHPAAPIAASAVLSGAMIKVALLGWLRFLPIGVLALPHWGAGLILLGLFTLFYGLGLGLLQRDLKVILAYSSISKMGFLLVLLGLVLLQPALAPVGVAAIALYAAHHGLVKGGLFLGIGLRKHAEAMRQPLILGGLGFLALAMAGAPLTTGALAKDATKPLLAGLPPGWLGLGPSLGLALTVSTMVTTALMARLLWLAKGTRAHPLAGEGAAEIAWALLLQTIIVLPFALAEPKAMLGNGLPVALGLGLVAAVAWLARRGQRPLAGLATGLAAGLVGRVPPGDLLQWLLPVYRLSRLLGVLLWFQWRTWVSVGTTWASRILCRPFAGPPGDPERELRGWPVVGALWLAVGAVLLSSLLSEPFTQPIGADPIGVRTERMMPTQARTDAAELEPRPLVIRPLDEAVTTRTLADPWVSPRSTAGVTAGKTAEFTAPSVHLDAAPPIMSTERRELSEVKAAQAQSSGEDDLTGNAELAEQPVELNSGAPRAHEATAGAETSPPACQSDAPFVFVQANEPDTSIALIQCLADGQGGFQPLAEPELSNRLVLLLQRNLQWLGYGPEIADGMIGPATRDAIRAFQESRGLRSTGGISFRLLRVMQTEIARRQAADAG</sequence>
<dbReference type="PANTHER" id="PTHR42703">
    <property type="entry name" value="NADH DEHYDROGENASE"/>
    <property type="match status" value="1"/>
</dbReference>
<keyword evidence="13" id="KW-1185">Reference proteome</keyword>
<gene>
    <name evidence="12" type="primary">hyfB_2</name>
    <name evidence="12" type="ORF">Thiowin_01315</name>
</gene>
<evidence type="ECO:0000256" key="6">
    <source>
        <dbReference type="ARBA" id="ARBA00023136"/>
    </source>
</evidence>
<dbReference type="Pfam" id="PF00361">
    <property type="entry name" value="Proton_antipo_M"/>
    <property type="match status" value="1"/>
</dbReference>
<feature type="transmembrane region" description="Helical" evidence="9">
    <location>
        <begin position="432"/>
        <end position="456"/>
    </location>
</feature>
<comment type="similarity">
    <text evidence="2">Belongs to the CPA3 antiporters (TC 2.A.63) subunit D family.</text>
</comment>
<keyword evidence="12" id="KW-0560">Oxidoreductase</keyword>
<keyword evidence="5 9" id="KW-1133">Transmembrane helix</keyword>
<feature type="transmembrane region" description="Helical" evidence="9">
    <location>
        <begin position="522"/>
        <end position="538"/>
    </location>
</feature>
<name>A0ABZ0S895_9GAMM</name>
<evidence type="ECO:0000256" key="2">
    <source>
        <dbReference type="ARBA" id="ARBA00005346"/>
    </source>
</evidence>
<dbReference type="InterPro" id="IPR036366">
    <property type="entry name" value="PGBDSf"/>
</dbReference>
<dbReference type="InterPro" id="IPR001750">
    <property type="entry name" value="ND/Mrp_TM"/>
</dbReference>
<feature type="transmembrane region" description="Helical" evidence="9">
    <location>
        <begin position="358"/>
        <end position="378"/>
    </location>
</feature>
<proteinExistence type="inferred from homology"/>
<comment type="subcellular location">
    <subcellularLocation>
        <location evidence="1">Cell membrane</location>
        <topology evidence="1">Multi-pass membrane protein</topology>
    </subcellularLocation>
    <subcellularLocation>
        <location evidence="7">Membrane</location>
        <topology evidence="7">Multi-pass membrane protein</topology>
    </subcellularLocation>
</comment>
<feature type="transmembrane region" description="Helical" evidence="9">
    <location>
        <begin position="143"/>
        <end position="159"/>
    </location>
</feature>
<feature type="transmembrane region" description="Helical" evidence="9">
    <location>
        <begin position="36"/>
        <end position="57"/>
    </location>
</feature>
<feature type="transmembrane region" description="Helical" evidence="9">
    <location>
        <begin position="195"/>
        <end position="216"/>
    </location>
</feature>
<reference evidence="12 13" key="1">
    <citation type="journal article" date="2023" name="Microorganisms">
        <title>Thiorhodovibrio frisius and Trv. litoralis spp. nov., Two Novel Members from a Clade of Fastidious Purple Sulfur Bacteria That Exhibit Unique Red-Shifted Light-Harvesting Capabilities.</title>
        <authorList>
            <person name="Methner A."/>
            <person name="Kuzyk S.B."/>
            <person name="Petersen J."/>
            <person name="Bauer S."/>
            <person name="Brinkmann H."/>
            <person name="Sichau K."/>
            <person name="Wanner G."/>
            <person name="Wolf J."/>
            <person name="Neumann-Schaal M."/>
            <person name="Henke P."/>
            <person name="Tank M."/>
            <person name="Sproer C."/>
            <person name="Bunk B."/>
            <person name="Overmann J."/>
        </authorList>
    </citation>
    <scope>NUCLEOTIDE SEQUENCE [LARGE SCALE GENOMIC DNA]</scope>
    <source>
        <strain evidence="12 13">DSM 6702</strain>
    </source>
</reference>
<keyword evidence="3" id="KW-1003">Cell membrane</keyword>
<feature type="transmembrane region" description="Helical" evidence="9">
    <location>
        <begin position="325"/>
        <end position="346"/>
    </location>
</feature>
<accession>A0ABZ0S895</accession>
<dbReference type="PANTHER" id="PTHR42703:SF1">
    <property type="entry name" value="NA(+)_H(+) ANTIPORTER SUBUNIT D1"/>
    <property type="match status" value="1"/>
</dbReference>
<feature type="transmembrane region" description="Helical" evidence="9">
    <location>
        <begin position="236"/>
        <end position="256"/>
    </location>
</feature>
<evidence type="ECO:0000313" key="13">
    <source>
        <dbReference type="Proteomes" id="UP001432180"/>
    </source>
</evidence>
<evidence type="ECO:0000256" key="7">
    <source>
        <dbReference type="RuleBase" id="RU000320"/>
    </source>
</evidence>
<dbReference type="SUPFAM" id="SSF47090">
    <property type="entry name" value="PGBD-like"/>
    <property type="match status" value="1"/>
</dbReference>
<feature type="transmembrane region" description="Helical" evidence="9">
    <location>
        <begin position="64"/>
        <end position="83"/>
    </location>
</feature>
<evidence type="ECO:0000256" key="1">
    <source>
        <dbReference type="ARBA" id="ARBA00004651"/>
    </source>
</evidence>
<feature type="region of interest" description="Disordered" evidence="8">
    <location>
        <begin position="706"/>
        <end position="727"/>
    </location>
</feature>
<dbReference type="EC" id="1.-.-.-" evidence="12"/>
<protein>
    <submittedName>
        <fullName evidence="12">Hydrogenase-4 component B</fullName>
        <ecNumber evidence="12">1.-.-.-</ecNumber>
    </submittedName>
</protein>
<dbReference type="InterPro" id="IPR050586">
    <property type="entry name" value="CPA3_Na-H_Antiporter_D"/>
</dbReference>
<dbReference type="Gene3D" id="1.10.101.10">
    <property type="entry name" value="PGBD-like superfamily/PGBD"/>
    <property type="match status" value="1"/>
</dbReference>
<dbReference type="EMBL" id="CP121472">
    <property type="protein sequence ID" value="WPL16361.1"/>
    <property type="molecule type" value="Genomic_DNA"/>
</dbReference>
<evidence type="ECO:0000259" key="11">
    <source>
        <dbReference type="Pfam" id="PF01471"/>
    </source>
</evidence>
<dbReference type="GO" id="GO:0016491">
    <property type="term" value="F:oxidoreductase activity"/>
    <property type="evidence" value="ECO:0007669"/>
    <property type="project" value="UniProtKB-KW"/>
</dbReference>
<dbReference type="InterPro" id="IPR002477">
    <property type="entry name" value="Peptidoglycan-bd-like"/>
</dbReference>
<evidence type="ECO:0000256" key="9">
    <source>
        <dbReference type="SAM" id="Phobius"/>
    </source>
</evidence>
<feature type="transmembrane region" description="Helical" evidence="9">
    <location>
        <begin position="103"/>
        <end position="123"/>
    </location>
</feature>
<feature type="transmembrane region" description="Helical" evidence="9">
    <location>
        <begin position="165"/>
        <end position="183"/>
    </location>
</feature>
<feature type="transmembrane region" description="Helical" evidence="9">
    <location>
        <begin position="494"/>
        <end position="515"/>
    </location>
</feature>
<feature type="transmembrane region" description="Helical" evidence="9">
    <location>
        <begin position="390"/>
        <end position="412"/>
    </location>
</feature>
<evidence type="ECO:0000256" key="8">
    <source>
        <dbReference type="SAM" id="MobiDB-lite"/>
    </source>
</evidence>
<evidence type="ECO:0000256" key="3">
    <source>
        <dbReference type="ARBA" id="ARBA00022475"/>
    </source>
</evidence>
<evidence type="ECO:0000259" key="10">
    <source>
        <dbReference type="Pfam" id="PF00361"/>
    </source>
</evidence>
<feature type="transmembrane region" description="Helical" evidence="9">
    <location>
        <begin position="296"/>
        <end position="318"/>
    </location>
</feature>
<feature type="transmembrane region" description="Helical" evidence="9">
    <location>
        <begin position="263"/>
        <end position="284"/>
    </location>
</feature>
<dbReference type="RefSeq" id="WP_328986906.1">
    <property type="nucleotide sequence ID" value="NZ_CP121472.1"/>
</dbReference>
<dbReference type="InterPro" id="IPR003918">
    <property type="entry name" value="NADH_UbQ_OxRdtase"/>
</dbReference>
<dbReference type="Pfam" id="PF01471">
    <property type="entry name" value="PG_binding_1"/>
    <property type="match status" value="1"/>
</dbReference>
<feature type="transmembrane region" description="Helical" evidence="9">
    <location>
        <begin position="468"/>
        <end position="488"/>
    </location>
</feature>
<keyword evidence="4 7" id="KW-0812">Transmembrane</keyword>